<evidence type="ECO:0000256" key="5">
    <source>
        <dbReference type="ARBA" id="ARBA00022807"/>
    </source>
</evidence>
<dbReference type="InterPro" id="IPR038765">
    <property type="entry name" value="Papain-like_cys_pep_sf"/>
</dbReference>
<keyword evidence="4" id="KW-0378">Hydrolase</keyword>
<evidence type="ECO:0000313" key="8">
    <source>
        <dbReference type="EMBL" id="MDR6808027.1"/>
    </source>
</evidence>
<evidence type="ECO:0000256" key="4">
    <source>
        <dbReference type="ARBA" id="ARBA00022801"/>
    </source>
</evidence>
<dbReference type="InterPro" id="IPR000200">
    <property type="entry name" value="Peptidase_C10"/>
</dbReference>
<gene>
    <name evidence="8" type="ORF">J2W84_005089</name>
</gene>
<keyword evidence="3 6" id="KW-0732">Signal</keyword>
<feature type="chain" id="PRO_5046628610" description="Spi protease inhibitor domain-containing protein" evidence="6">
    <location>
        <begin position="21"/>
        <end position="446"/>
    </location>
</feature>
<keyword evidence="9" id="KW-1185">Reference proteome</keyword>
<keyword evidence="5" id="KW-0788">Thiol protease</keyword>
<accession>A0ABU1R3P3</accession>
<evidence type="ECO:0000256" key="3">
    <source>
        <dbReference type="ARBA" id="ARBA00022729"/>
    </source>
</evidence>
<dbReference type="Gene3D" id="3.90.70.50">
    <property type="entry name" value="Peptidase C10, streptopain"/>
    <property type="match status" value="2"/>
</dbReference>
<proteinExistence type="inferred from homology"/>
<feature type="domain" description="Spi protease inhibitor" evidence="7">
    <location>
        <begin position="42"/>
        <end position="130"/>
    </location>
</feature>
<evidence type="ECO:0000256" key="2">
    <source>
        <dbReference type="ARBA" id="ARBA00022670"/>
    </source>
</evidence>
<dbReference type="Proteomes" id="UP001264980">
    <property type="component" value="Unassembled WGS sequence"/>
</dbReference>
<dbReference type="InterPro" id="IPR044934">
    <property type="entry name" value="Streptopain_sf"/>
</dbReference>
<reference evidence="8 9" key="1">
    <citation type="submission" date="2023-07" db="EMBL/GenBank/DDBJ databases">
        <title>Sorghum-associated microbial communities from plants grown in Nebraska, USA.</title>
        <authorList>
            <person name="Schachtman D."/>
        </authorList>
    </citation>
    <scope>NUCLEOTIDE SEQUENCE [LARGE SCALE GENOMIC DNA]</scope>
    <source>
        <strain evidence="8 9">BE57</strain>
    </source>
</reference>
<feature type="signal peptide" evidence="6">
    <location>
        <begin position="1"/>
        <end position="20"/>
    </location>
</feature>
<comment type="caution">
    <text evidence="8">The sequence shown here is derived from an EMBL/GenBank/DDBJ whole genome shotgun (WGS) entry which is preliminary data.</text>
</comment>
<protein>
    <recommendedName>
        <fullName evidence="7">Spi protease inhibitor domain-containing protein</fullName>
    </recommendedName>
</protein>
<evidence type="ECO:0000259" key="7">
    <source>
        <dbReference type="Pfam" id="PF13734"/>
    </source>
</evidence>
<dbReference type="SUPFAM" id="SSF54001">
    <property type="entry name" value="Cysteine proteinases"/>
    <property type="match status" value="1"/>
</dbReference>
<organism evidence="8 9">
    <name type="scientific">Dyadobacter fermentans</name>
    <dbReference type="NCBI Taxonomy" id="94254"/>
    <lineage>
        <taxon>Bacteria</taxon>
        <taxon>Pseudomonadati</taxon>
        <taxon>Bacteroidota</taxon>
        <taxon>Cytophagia</taxon>
        <taxon>Cytophagales</taxon>
        <taxon>Spirosomataceae</taxon>
        <taxon>Dyadobacter</taxon>
    </lineage>
</organism>
<comment type="similarity">
    <text evidence="1">Belongs to the peptidase C10 family.</text>
</comment>
<dbReference type="PROSITE" id="PS51257">
    <property type="entry name" value="PROKAR_LIPOPROTEIN"/>
    <property type="match status" value="1"/>
</dbReference>
<dbReference type="Pfam" id="PF13734">
    <property type="entry name" value="Inhibitor_I69"/>
    <property type="match status" value="1"/>
</dbReference>
<dbReference type="RefSeq" id="WP_309989105.1">
    <property type="nucleotide sequence ID" value="NZ_JAVDTI010000006.1"/>
</dbReference>
<dbReference type="InterPro" id="IPR025896">
    <property type="entry name" value="Spi_Prtas-inh"/>
</dbReference>
<keyword evidence="2" id="KW-0645">Protease</keyword>
<evidence type="ECO:0000256" key="1">
    <source>
        <dbReference type="ARBA" id="ARBA00009693"/>
    </source>
</evidence>
<evidence type="ECO:0000313" key="9">
    <source>
        <dbReference type="Proteomes" id="UP001264980"/>
    </source>
</evidence>
<sequence>MRKNLSKGLSILTLVLAFLACDKENNLNVADRSPSFLQKKFFVSKSEALALVETLQRNRRTTETNGKEVNDIATFTDRAGTAIFYVINFKDNKGHLLLSADKRMKPVLAFSDTGIFDLETDNPGVQLWKDFIAEHAAGIRGKTEANIDIINEWRQFEVGQGPGFKTADQPVWTPEASCEYFVTHPIPANVTIAHLTHNVAQWGQGKGYNAHCPNGIVVPNCTKSGAFPCSKALVGCGPLAIGEVLKYHHRAVTIEGTNYTAAMFNGMPPKQSDDCAPLDNTVNGNLAHLLRDIGKATGAIYNTVIPALGIPMSGSGCQTWMEPGKTDDFFAARGFTSYDLDFFNPANQATIKSQLLAQRPVIVYGANCSVCLANMHVWVIDGIQDLHAIFQDQNGYCYEYTSCYYQMNWGWDGGPQNNTWFTYDNIVGDGILYNSSNMKAYIVIPN</sequence>
<dbReference type="EMBL" id="JAVDTI010000006">
    <property type="protein sequence ID" value="MDR6808027.1"/>
    <property type="molecule type" value="Genomic_DNA"/>
</dbReference>
<evidence type="ECO:0000256" key="6">
    <source>
        <dbReference type="SAM" id="SignalP"/>
    </source>
</evidence>
<name>A0ABU1R3P3_9BACT</name>
<dbReference type="Pfam" id="PF01640">
    <property type="entry name" value="Peptidase_C10"/>
    <property type="match status" value="1"/>
</dbReference>